<evidence type="ECO:0000256" key="1">
    <source>
        <dbReference type="ARBA" id="ARBA00004141"/>
    </source>
</evidence>
<feature type="transmembrane region" description="Helical" evidence="6">
    <location>
        <begin position="434"/>
        <end position="453"/>
    </location>
</feature>
<evidence type="ECO:0000256" key="4">
    <source>
        <dbReference type="ARBA" id="ARBA00023136"/>
    </source>
</evidence>
<dbReference type="EMBL" id="JALLAZ020001756">
    <property type="protein sequence ID" value="KAL3765238.1"/>
    <property type="molecule type" value="Genomic_DNA"/>
</dbReference>
<evidence type="ECO:0000313" key="8">
    <source>
        <dbReference type="EMBL" id="KAL3765238.1"/>
    </source>
</evidence>
<feature type="transmembrane region" description="Helical" evidence="6">
    <location>
        <begin position="596"/>
        <end position="619"/>
    </location>
</feature>
<evidence type="ECO:0000256" key="3">
    <source>
        <dbReference type="ARBA" id="ARBA00022989"/>
    </source>
</evidence>
<evidence type="ECO:0000259" key="7">
    <source>
        <dbReference type="PROSITE" id="PS51380"/>
    </source>
</evidence>
<feature type="compositionally biased region" description="Low complexity" evidence="5">
    <location>
        <begin position="178"/>
        <end position="189"/>
    </location>
</feature>
<proteinExistence type="predicted"/>
<dbReference type="AlphaFoldDB" id="A0ABD3MN83"/>
<evidence type="ECO:0000256" key="6">
    <source>
        <dbReference type="SAM" id="Phobius"/>
    </source>
</evidence>
<dbReference type="PROSITE" id="PS51380">
    <property type="entry name" value="EXS"/>
    <property type="match status" value="1"/>
</dbReference>
<dbReference type="GO" id="GO:0016020">
    <property type="term" value="C:membrane"/>
    <property type="evidence" value="ECO:0007669"/>
    <property type="project" value="UniProtKB-SubCell"/>
</dbReference>
<feature type="compositionally biased region" description="Polar residues" evidence="5">
    <location>
        <begin position="148"/>
        <end position="160"/>
    </location>
</feature>
<protein>
    <recommendedName>
        <fullName evidence="7">EXS domain-containing protein</fullName>
    </recommendedName>
</protein>
<keyword evidence="3 6" id="KW-1133">Transmembrane helix</keyword>
<feature type="region of interest" description="Disordered" evidence="5">
    <location>
        <begin position="135"/>
        <end position="160"/>
    </location>
</feature>
<evidence type="ECO:0000256" key="5">
    <source>
        <dbReference type="SAM" id="MobiDB-lite"/>
    </source>
</evidence>
<feature type="transmembrane region" description="Helical" evidence="6">
    <location>
        <begin position="774"/>
        <end position="793"/>
    </location>
</feature>
<dbReference type="PANTHER" id="PTHR10783">
    <property type="entry name" value="XENOTROPIC AND POLYTROPIC RETROVIRUS RECEPTOR 1-RELATED"/>
    <property type="match status" value="1"/>
</dbReference>
<dbReference type="Pfam" id="PF03124">
    <property type="entry name" value="EXS"/>
    <property type="match status" value="1"/>
</dbReference>
<reference evidence="8 9" key="1">
    <citation type="submission" date="2024-10" db="EMBL/GenBank/DDBJ databases">
        <title>Updated reference genomes for cyclostephanoid diatoms.</title>
        <authorList>
            <person name="Roberts W.R."/>
            <person name="Alverson A.J."/>
        </authorList>
    </citation>
    <scope>NUCLEOTIDE SEQUENCE [LARGE SCALE GENOMIC DNA]</scope>
    <source>
        <strain evidence="8 9">AJA276-08</strain>
    </source>
</reference>
<feature type="region of interest" description="Disordered" evidence="5">
    <location>
        <begin position="266"/>
        <end position="286"/>
    </location>
</feature>
<dbReference type="PANTHER" id="PTHR10783:SF46">
    <property type="entry name" value="PROTEIN ERD1 HOMOLOG 2"/>
    <property type="match status" value="1"/>
</dbReference>
<name>A0ABD3MN83_9STRA</name>
<comment type="subcellular location">
    <subcellularLocation>
        <location evidence="1">Membrane</location>
        <topology evidence="1">Multi-pass membrane protein</topology>
    </subcellularLocation>
</comment>
<feature type="transmembrane region" description="Helical" evidence="6">
    <location>
        <begin position="639"/>
        <end position="658"/>
    </location>
</feature>
<dbReference type="InterPro" id="IPR004342">
    <property type="entry name" value="EXS_C"/>
</dbReference>
<feature type="region of interest" description="Disordered" evidence="5">
    <location>
        <begin position="176"/>
        <end position="215"/>
    </location>
</feature>
<evidence type="ECO:0000313" key="9">
    <source>
        <dbReference type="Proteomes" id="UP001530315"/>
    </source>
</evidence>
<feature type="transmembrane region" description="Helical" evidence="6">
    <location>
        <begin position="465"/>
        <end position="485"/>
    </location>
</feature>
<keyword evidence="2 6" id="KW-0812">Transmembrane</keyword>
<accession>A0ABD3MN83</accession>
<gene>
    <name evidence="8" type="ORF">ACHAW5_010857</name>
</gene>
<feature type="domain" description="EXS" evidence="7">
    <location>
        <begin position="463"/>
        <end position="691"/>
    </location>
</feature>
<sequence>MLMPIIATVGSFVVSERILKPKATAMFLLTCLGVYDIFVAPPTPIVADVKNSSGVNNTEIDEFWDYDDIVEEDDLSVSYRCYRGPALTAIALFCAAYSLRVWRRNGVACDQLLFLPGTPHEFRCTVGENESRAIVRESPTVTGRCDSSKNSSTRGGVGQVSDNAISHIKNCFSEGDAAARSSKHSSPPRSRSHNNFELVNTSEKSHNEEPPDAEERPLILGSTESNSSLHSPTSEHSRFEVDKSSPIIFLQEQALKGFNALIKTRPLRPPPFPNDDDAVGGGGSSSAPTLANNEVYDAAYAPSAPSVLGAALDLSLPVLFNFHMFNVLMRDHYRKEAHSEDDAVRGSLDDLAGDGKTGVKDDSWINPPQINPKVLPLFFIAPLIIRSIFPRGQRQRFYKTIFQGTALSLFKHVRFRDEFVADCLTSLVRPLGDLTFMLAYYFTAIFGLFAKYTLKEADYKVSKSWILHGAVLPALSLLPLFIRFLQTLRQAYDSGKRWPYLGNSFKYFTAGLVILYGVTHAAEERSPWWTWAFFFATIYQVVWDICIDWQLFVFVPREPFQKWKRTSSPPAQLRRFSRDVLEQVRLRPRRLFDASFYRKALFVCAPLRFCWMAGFIPAYRVSVIDGSTQVTFVDKASGWSLVLMAIAEIFRLSIWSIIKVELETIKLMDEGENNSAMVSTGDEDREGKESKPRASLKFWRRYRPSNSSKPTLDDGKKLMRLDCKILVGVDSNHVKYSNLEQSEFAPSLDSPATISSENQTHRWLFSSEFFRSMFILELLMWPFAFFMLGYYVVLAE</sequence>
<evidence type="ECO:0000256" key="2">
    <source>
        <dbReference type="ARBA" id="ARBA00022692"/>
    </source>
</evidence>
<organism evidence="8 9">
    <name type="scientific">Stephanodiscus triporus</name>
    <dbReference type="NCBI Taxonomy" id="2934178"/>
    <lineage>
        <taxon>Eukaryota</taxon>
        <taxon>Sar</taxon>
        <taxon>Stramenopiles</taxon>
        <taxon>Ochrophyta</taxon>
        <taxon>Bacillariophyta</taxon>
        <taxon>Coscinodiscophyceae</taxon>
        <taxon>Thalassiosirophycidae</taxon>
        <taxon>Stephanodiscales</taxon>
        <taxon>Stephanodiscaceae</taxon>
        <taxon>Stephanodiscus</taxon>
    </lineage>
</organism>
<comment type="caution">
    <text evidence="8">The sequence shown here is derived from an EMBL/GenBank/DDBJ whole genome shotgun (WGS) entry which is preliminary data.</text>
</comment>
<feature type="transmembrane region" description="Helical" evidence="6">
    <location>
        <begin position="370"/>
        <end position="389"/>
    </location>
</feature>
<dbReference type="Proteomes" id="UP001530315">
    <property type="component" value="Unassembled WGS sequence"/>
</dbReference>
<feature type="compositionally biased region" description="Basic and acidic residues" evidence="5">
    <location>
        <begin position="203"/>
        <end position="215"/>
    </location>
</feature>
<feature type="transmembrane region" description="Helical" evidence="6">
    <location>
        <begin position="528"/>
        <end position="555"/>
    </location>
</feature>
<keyword evidence="4 6" id="KW-0472">Membrane</keyword>
<keyword evidence="9" id="KW-1185">Reference proteome</keyword>
<feature type="transmembrane region" description="Helical" evidence="6">
    <location>
        <begin position="505"/>
        <end position="522"/>
    </location>
</feature>